<keyword evidence="2" id="KW-0677">Repeat</keyword>
<proteinExistence type="predicted"/>
<reference evidence="7 8" key="1">
    <citation type="submission" date="2023-02" db="EMBL/GenBank/DDBJ databases">
        <title>LHISI_Scaffold_Assembly.</title>
        <authorList>
            <person name="Stuart O.P."/>
            <person name="Cleave R."/>
            <person name="Magrath M.J.L."/>
            <person name="Mikheyev A.S."/>
        </authorList>
    </citation>
    <scope>NUCLEOTIDE SEQUENCE [LARGE SCALE GENOMIC DNA]</scope>
    <source>
        <strain evidence="7">Daus_M_001</strain>
        <tissue evidence="7">Leg muscle</tissue>
    </source>
</reference>
<feature type="domain" description="Ig-like" evidence="6">
    <location>
        <begin position="96"/>
        <end position="223"/>
    </location>
</feature>
<dbReference type="Proteomes" id="UP001159363">
    <property type="component" value="Chromosome 5"/>
</dbReference>
<evidence type="ECO:0000259" key="6">
    <source>
        <dbReference type="PROSITE" id="PS50835"/>
    </source>
</evidence>
<evidence type="ECO:0000256" key="5">
    <source>
        <dbReference type="SAM" id="MobiDB-lite"/>
    </source>
</evidence>
<keyword evidence="3" id="KW-1015">Disulfide bond</keyword>
<dbReference type="Pfam" id="PF13927">
    <property type="entry name" value="Ig_3"/>
    <property type="match status" value="1"/>
</dbReference>
<feature type="region of interest" description="Disordered" evidence="5">
    <location>
        <begin position="18"/>
        <end position="74"/>
    </location>
</feature>
<evidence type="ECO:0000313" key="8">
    <source>
        <dbReference type="Proteomes" id="UP001159363"/>
    </source>
</evidence>
<comment type="caution">
    <text evidence="7">The sequence shown here is derived from an EMBL/GenBank/DDBJ whole genome shotgun (WGS) entry which is preliminary data.</text>
</comment>
<protein>
    <recommendedName>
        <fullName evidence="6">Ig-like domain-containing protein</fullName>
    </recommendedName>
</protein>
<evidence type="ECO:0000256" key="2">
    <source>
        <dbReference type="ARBA" id="ARBA00022737"/>
    </source>
</evidence>
<dbReference type="InterPro" id="IPR036179">
    <property type="entry name" value="Ig-like_dom_sf"/>
</dbReference>
<keyword evidence="8" id="KW-1185">Reference proteome</keyword>
<dbReference type="SMART" id="SM00409">
    <property type="entry name" value="IG"/>
    <property type="match status" value="1"/>
</dbReference>
<sequence length="302" mass="32020">MLAVADFTPAVALASTRLSAGSSSPLSSHALSLRGNGRSGAQGPQGPPGPKGARGIAGPRGKAGRPGEDGKPGIPGITAWRFSINGTDSKELLIPPSIAGADSALVSKPIVVHEGENVRLRCAAIGTPRPTVEWRKLDGSVIPMGSWQIASCILCKCVVLRMMCTRSQVRCECVCVRVLVFAAVSVSGHTLNITRITRAHMGTYLCLAVNGVPPPASANFTLEVHCEYCPTLPDRTPSWFATRGARPPRLLPLPTSADASSGPFELDSQVWRSLNEDAAFQLRQYILQDPDDAYCKARRDVG</sequence>
<dbReference type="Pfam" id="PF01391">
    <property type="entry name" value="Collagen"/>
    <property type="match status" value="1"/>
</dbReference>
<accession>A0ABQ9H7U6</accession>
<gene>
    <name evidence="7" type="ORF">PR048_016849</name>
</gene>
<dbReference type="Gene3D" id="2.60.40.10">
    <property type="entry name" value="Immunoglobulins"/>
    <property type="match status" value="1"/>
</dbReference>
<dbReference type="PROSITE" id="PS50835">
    <property type="entry name" value="IG_LIKE"/>
    <property type="match status" value="1"/>
</dbReference>
<feature type="compositionally biased region" description="Low complexity" evidence="5">
    <location>
        <begin position="18"/>
        <end position="44"/>
    </location>
</feature>
<evidence type="ECO:0000313" key="7">
    <source>
        <dbReference type="EMBL" id="KAJ8880380.1"/>
    </source>
</evidence>
<dbReference type="InterPro" id="IPR013783">
    <property type="entry name" value="Ig-like_fold"/>
</dbReference>
<dbReference type="PANTHER" id="PTHR12231:SF253">
    <property type="entry name" value="DPR-INTERACTING PROTEIN ETA, ISOFORM B-RELATED"/>
    <property type="match status" value="1"/>
</dbReference>
<evidence type="ECO:0000256" key="1">
    <source>
        <dbReference type="ARBA" id="ARBA00022729"/>
    </source>
</evidence>
<dbReference type="PANTHER" id="PTHR12231">
    <property type="entry name" value="CTX-RELATED TYPE I TRANSMEMBRANE PROTEIN"/>
    <property type="match status" value="1"/>
</dbReference>
<name>A0ABQ9H7U6_9NEOP</name>
<dbReference type="InterPro" id="IPR051170">
    <property type="entry name" value="Neural/epithelial_adhesion"/>
</dbReference>
<dbReference type="EMBL" id="JARBHB010000006">
    <property type="protein sequence ID" value="KAJ8880380.1"/>
    <property type="molecule type" value="Genomic_DNA"/>
</dbReference>
<dbReference type="InterPro" id="IPR008160">
    <property type="entry name" value="Collagen"/>
</dbReference>
<dbReference type="InterPro" id="IPR007110">
    <property type="entry name" value="Ig-like_dom"/>
</dbReference>
<organism evidence="7 8">
    <name type="scientific">Dryococelus australis</name>
    <dbReference type="NCBI Taxonomy" id="614101"/>
    <lineage>
        <taxon>Eukaryota</taxon>
        <taxon>Metazoa</taxon>
        <taxon>Ecdysozoa</taxon>
        <taxon>Arthropoda</taxon>
        <taxon>Hexapoda</taxon>
        <taxon>Insecta</taxon>
        <taxon>Pterygota</taxon>
        <taxon>Neoptera</taxon>
        <taxon>Polyneoptera</taxon>
        <taxon>Phasmatodea</taxon>
        <taxon>Verophasmatodea</taxon>
        <taxon>Anareolatae</taxon>
        <taxon>Phasmatidae</taxon>
        <taxon>Eurycanthinae</taxon>
        <taxon>Dryococelus</taxon>
    </lineage>
</organism>
<keyword evidence="4" id="KW-0393">Immunoglobulin domain</keyword>
<evidence type="ECO:0000256" key="4">
    <source>
        <dbReference type="ARBA" id="ARBA00023319"/>
    </source>
</evidence>
<keyword evidence="1" id="KW-0732">Signal</keyword>
<dbReference type="SUPFAM" id="SSF48726">
    <property type="entry name" value="Immunoglobulin"/>
    <property type="match status" value="1"/>
</dbReference>
<dbReference type="InterPro" id="IPR003598">
    <property type="entry name" value="Ig_sub2"/>
</dbReference>
<dbReference type="SMART" id="SM00408">
    <property type="entry name" value="IGc2"/>
    <property type="match status" value="1"/>
</dbReference>
<evidence type="ECO:0000256" key="3">
    <source>
        <dbReference type="ARBA" id="ARBA00023157"/>
    </source>
</evidence>
<dbReference type="InterPro" id="IPR003599">
    <property type="entry name" value="Ig_sub"/>
</dbReference>